<comment type="caution">
    <text evidence="3">The sequence shown here is derived from an EMBL/GenBank/DDBJ whole genome shotgun (WGS) entry which is preliminary data.</text>
</comment>
<evidence type="ECO:0000256" key="1">
    <source>
        <dbReference type="SAM" id="MobiDB-lite"/>
    </source>
</evidence>
<proteinExistence type="predicted"/>
<feature type="chain" id="PRO_5018542144" description="G-protein coupled receptors family 1 profile domain-containing protein" evidence="2">
    <location>
        <begin position="26"/>
        <end position="95"/>
    </location>
</feature>
<evidence type="ECO:0000313" key="4">
    <source>
        <dbReference type="Proteomes" id="UP000784294"/>
    </source>
</evidence>
<accession>A0A3S5AG10</accession>
<feature type="signal peptide" evidence="2">
    <location>
        <begin position="1"/>
        <end position="25"/>
    </location>
</feature>
<evidence type="ECO:0000313" key="3">
    <source>
        <dbReference type="EMBL" id="VEL28326.1"/>
    </source>
</evidence>
<evidence type="ECO:0000256" key="2">
    <source>
        <dbReference type="SAM" id="SignalP"/>
    </source>
</evidence>
<feature type="non-terminal residue" evidence="3">
    <location>
        <position position="1"/>
    </location>
</feature>
<keyword evidence="4" id="KW-1185">Reference proteome</keyword>
<dbReference type="Proteomes" id="UP000784294">
    <property type="component" value="Unassembled WGS sequence"/>
</dbReference>
<reference evidence="3" key="1">
    <citation type="submission" date="2018-11" db="EMBL/GenBank/DDBJ databases">
        <authorList>
            <consortium name="Pathogen Informatics"/>
        </authorList>
    </citation>
    <scope>NUCLEOTIDE SEQUENCE</scope>
</reference>
<feature type="region of interest" description="Disordered" evidence="1">
    <location>
        <begin position="52"/>
        <end position="95"/>
    </location>
</feature>
<organism evidence="3 4">
    <name type="scientific">Protopolystoma xenopodis</name>
    <dbReference type="NCBI Taxonomy" id="117903"/>
    <lineage>
        <taxon>Eukaryota</taxon>
        <taxon>Metazoa</taxon>
        <taxon>Spiralia</taxon>
        <taxon>Lophotrochozoa</taxon>
        <taxon>Platyhelminthes</taxon>
        <taxon>Monogenea</taxon>
        <taxon>Polyopisthocotylea</taxon>
        <taxon>Polystomatidea</taxon>
        <taxon>Polystomatidae</taxon>
        <taxon>Protopolystoma</taxon>
    </lineage>
</organism>
<feature type="compositionally biased region" description="Polar residues" evidence="1">
    <location>
        <begin position="52"/>
        <end position="68"/>
    </location>
</feature>
<gene>
    <name evidence="3" type="ORF">PXEA_LOCUS21766</name>
</gene>
<name>A0A3S5AG10_9PLAT</name>
<feature type="compositionally biased region" description="Low complexity" evidence="1">
    <location>
        <begin position="74"/>
        <end position="87"/>
    </location>
</feature>
<dbReference type="AlphaFoldDB" id="A0A3S5AG10"/>
<sequence>MFDDLPNFCLVTCLAFHLTLLKSLADPVVFIYGLRSMRFQLSAWFVCRRGRNQTTTSSTENGKPQIGSQFGGARSRSSRQNRSSGRRVIQLDSAP</sequence>
<evidence type="ECO:0008006" key="5">
    <source>
        <dbReference type="Google" id="ProtNLM"/>
    </source>
</evidence>
<protein>
    <recommendedName>
        <fullName evidence="5">G-protein coupled receptors family 1 profile domain-containing protein</fullName>
    </recommendedName>
</protein>
<keyword evidence="2" id="KW-0732">Signal</keyword>
<dbReference type="EMBL" id="CAAALY010094136">
    <property type="protein sequence ID" value="VEL28326.1"/>
    <property type="molecule type" value="Genomic_DNA"/>
</dbReference>